<reference evidence="3 4" key="1">
    <citation type="submission" date="2010-07" db="EMBL/GenBank/DDBJ databases">
        <authorList>
            <person name="Muzny D."/>
            <person name="Qin X."/>
            <person name="Deng J."/>
            <person name="Jiang H."/>
            <person name="Liu Y."/>
            <person name="Qu J."/>
            <person name="Song X.-Z."/>
            <person name="Zhang L."/>
            <person name="Thornton R."/>
            <person name="Coyle M."/>
            <person name="Francisco L."/>
            <person name="Jackson L."/>
            <person name="Javaid M."/>
            <person name="Korchina V."/>
            <person name="Kovar C."/>
            <person name="Mata R."/>
            <person name="Mathew T."/>
            <person name="Ngo R."/>
            <person name="Nguyen L."/>
            <person name="Nguyen N."/>
            <person name="Okwuonu G."/>
            <person name="Ongeri F."/>
            <person name="Pham C."/>
            <person name="Simmons D."/>
            <person name="Wilczek-Boney K."/>
            <person name="Hale W."/>
            <person name="Jakkamsetti A."/>
            <person name="Pham P."/>
            <person name="Ruth R."/>
            <person name="San Lucas F."/>
            <person name="Warren J."/>
            <person name="Zhang J."/>
            <person name="Zhao Z."/>
            <person name="Zhou C."/>
            <person name="Zhu D."/>
            <person name="Lee S."/>
            <person name="Bess C."/>
            <person name="Blankenburg K."/>
            <person name="Forbes L."/>
            <person name="Fu Q."/>
            <person name="Gubbala S."/>
            <person name="Hirani K."/>
            <person name="Jayaseelan J.C."/>
            <person name="Lara F."/>
            <person name="Munidasa M."/>
            <person name="Palculict T."/>
            <person name="Patil S."/>
            <person name="Pu L.-L."/>
            <person name="Saada N."/>
            <person name="Tang L."/>
            <person name="Weissenberger G."/>
            <person name="Zhu Y."/>
            <person name="Hemphill L."/>
            <person name="Shang Y."/>
            <person name="Youmans B."/>
            <person name="Ayvaz T."/>
            <person name="Ross M."/>
            <person name="Santibanez J."/>
            <person name="Aqrawi P."/>
            <person name="Gross S."/>
            <person name="Joshi V."/>
            <person name="Fowler G."/>
            <person name="Nazareth L."/>
            <person name="Reid J."/>
            <person name="Worley K."/>
            <person name="Petrosino J."/>
            <person name="Highlander S."/>
            <person name="Gibbs R."/>
        </authorList>
    </citation>
    <scope>NUCLEOTIDE SEQUENCE [LARGE SCALE GENOMIC DNA]</scope>
    <source>
        <strain evidence="3 4">ATCC BAA-1640</strain>
    </source>
</reference>
<dbReference type="eggNOG" id="COG1316">
    <property type="taxonomic scope" value="Bacteria"/>
</dbReference>
<dbReference type="InterPro" id="IPR050922">
    <property type="entry name" value="LytR/CpsA/Psr_CW_biosynth"/>
</dbReference>
<comment type="caution">
    <text evidence="3">The sequence shown here is derived from an EMBL/GenBank/DDBJ whole genome shotgun (WGS) entry which is preliminary data.</text>
</comment>
<dbReference type="RefSeq" id="WP_008902696.1">
    <property type="nucleotide sequence ID" value="NZ_GL397071.1"/>
</dbReference>
<keyword evidence="4" id="KW-1185">Reference proteome</keyword>
<dbReference type="Proteomes" id="UP000003280">
    <property type="component" value="Unassembled WGS sequence"/>
</dbReference>
<dbReference type="InterPro" id="IPR004474">
    <property type="entry name" value="LytR_CpsA_psr"/>
</dbReference>
<dbReference type="Pfam" id="PF03816">
    <property type="entry name" value="LytR_cpsA_psr"/>
    <property type="match status" value="1"/>
</dbReference>
<dbReference type="HOGENOM" id="CLU_016455_5_2_9"/>
<evidence type="ECO:0000313" key="4">
    <source>
        <dbReference type="Proteomes" id="UP000003280"/>
    </source>
</evidence>
<dbReference type="AlphaFoldDB" id="E0NP32"/>
<accession>E0NP32</accession>
<sequence>MAKFFKAFFITLLLVIIIAAGMLVFTVSKLGADNPSDILEGLKASNDNITFLLMGADKLDINSKKSSRSDTMILFNFNYKTDKISLISIPRDSRVSIDGKRNKEKLNHSFNYGGPELTLKTVNEMLGTNIPYYLAIDYDFVKDSVDAVGGVEIDVPMDMQYTDEWDEPPLVIDLKQGLQTLDGNKAIGFLRFRHGYKDADLGRVGAQREFVSSFIHTLKTPRGILGVPKILNSYKLHTKTNIPFENLVEMGKNITRCDLSNMETMTLPGNPKYINRISYFIYDKEKSRELVRSLGIE</sequence>
<organism evidence="3 4">
    <name type="scientific">Peptoniphilus duerdenii ATCC BAA-1640</name>
    <dbReference type="NCBI Taxonomy" id="862517"/>
    <lineage>
        <taxon>Bacteria</taxon>
        <taxon>Bacillati</taxon>
        <taxon>Bacillota</taxon>
        <taxon>Tissierellia</taxon>
        <taxon>Tissierellales</taxon>
        <taxon>Peptoniphilaceae</taxon>
        <taxon>Peptoniphilus</taxon>
    </lineage>
</organism>
<dbReference type="PANTHER" id="PTHR33392">
    <property type="entry name" value="POLYISOPRENYL-TEICHOIC ACID--PEPTIDOGLYCAN TEICHOIC ACID TRANSFERASE TAGU"/>
    <property type="match status" value="1"/>
</dbReference>
<dbReference type="Gene3D" id="3.40.630.190">
    <property type="entry name" value="LCP protein"/>
    <property type="match status" value="1"/>
</dbReference>
<protein>
    <submittedName>
        <fullName evidence="3">Cell envelope-like function transcriptional attenuator common domain protein</fullName>
    </submittedName>
</protein>
<dbReference type="NCBIfam" id="TIGR00350">
    <property type="entry name" value="lytR_cpsA_psr"/>
    <property type="match status" value="1"/>
</dbReference>
<gene>
    <name evidence="3" type="primary">lytR</name>
    <name evidence="3" type="ORF">HMPREF9225_1921</name>
</gene>
<dbReference type="EMBL" id="AEEH01000053">
    <property type="protein sequence ID" value="EFM24500.1"/>
    <property type="molecule type" value="Genomic_DNA"/>
</dbReference>
<dbReference type="STRING" id="862517.HMPREF9225_1921"/>
<dbReference type="OrthoDB" id="305468at2"/>
<name>E0NP32_9FIRM</name>
<evidence type="ECO:0000313" key="3">
    <source>
        <dbReference type="EMBL" id="EFM24500.1"/>
    </source>
</evidence>
<feature type="domain" description="Cell envelope-related transcriptional attenuator" evidence="2">
    <location>
        <begin position="68"/>
        <end position="219"/>
    </location>
</feature>
<proteinExistence type="inferred from homology"/>
<evidence type="ECO:0000256" key="1">
    <source>
        <dbReference type="ARBA" id="ARBA00006068"/>
    </source>
</evidence>
<comment type="similarity">
    <text evidence="1">Belongs to the LytR/CpsA/Psr (LCP) family.</text>
</comment>
<dbReference type="PANTHER" id="PTHR33392:SF6">
    <property type="entry name" value="POLYISOPRENYL-TEICHOIC ACID--PEPTIDOGLYCAN TEICHOIC ACID TRANSFERASE TAGU"/>
    <property type="match status" value="1"/>
</dbReference>
<evidence type="ECO:0000259" key="2">
    <source>
        <dbReference type="Pfam" id="PF03816"/>
    </source>
</evidence>